<accession>A0A2G5TYI6</accession>
<organism evidence="1 2">
    <name type="scientific">Caenorhabditis nigoni</name>
    <dbReference type="NCBI Taxonomy" id="1611254"/>
    <lineage>
        <taxon>Eukaryota</taxon>
        <taxon>Metazoa</taxon>
        <taxon>Ecdysozoa</taxon>
        <taxon>Nematoda</taxon>
        <taxon>Chromadorea</taxon>
        <taxon>Rhabditida</taxon>
        <taxon>Rhabditina</taxon>
        <taxon>Rhabditomorpha</taxon>
        <taxon>Rhabditoidea</taxon>
        <taxon>Rhabditidae</taxon>
        <taxon>Peloderinae</taxon>
        <taxon>Caenorhabditis</taxon>
    </lineage>
</organism>
<dbReference type="AlphaFoldDB" id="A0A2G5TYI6"/>
<name>A0A2G5TYI6_9PELO</name>
<keyword evidence="2" id="KW-1185">Reference proteome</keyword>
<dbReference type="OrthoDB" id="5894097at2759"/>
<gene>
    <name evidence="1" type="primary">Cnig_chr_IV.g12683</name>
    <name evidence="1" type="ORF">B9Z55_012683</name>
</gene>
<evidence type="ECO:0000313" key="2">
    <source>
        <dbReference type="Proteomes" id="UP000230233"/>
    </source>
</evidence>
<dbReference type="Proteomes" id="UP000230233">
    <property type="component" value="Chromosome IV"/>
</dbReference>
<protein>
    <submittedName>
        <fullName evidence="1">Uncharacterized protein</fullName>
    </submittedName>
</protein>
<sequence>MDELNELRDWEIHLQVIEGLRMDDEQEWYENIYRARAEWQARIHEPVLPVTPYPLGRIGVEFGDEVVPILPPGKNCDFKLWSQADFSSWISLVFPQDTDKKVVDSIRSTSRNGTDILLLATEPSINERLELDDVQFSRLQSEARKIVNAYHAEKFERDIMQYMIDKNQWEQQEMRLAAGPYHWR</sequence>
<comment type="caution">
    <text evidence="1">The sequence shown here is derived from an EMBL/GenBank/DDBJ whole genome shotgun (WGS) entry which is preliminary data.</text>
</comment>
<reference evidence="2" key="1">
    <citation type="submission" date="2017-10" db="EMBL/GenBank/DDBJ databases">
        <title>Rapid genome shrinkage in a self-fertile nematode reveals novel sperm competition proteins.</title>
        <authorList>
            <person name="Yin D."/>
            <person name="Schwarz E.M."/>
            <person name="Thomas C.G."/>
            <person name="Felde R.L."/>
            <person name="Korf I.F."/>
            <person name="Cutter A.D."/>
            <person name="Schartner C.M."/>
            <person name="Ralston E.J."/>
            <person name="Meyer B.J."/>
            <person name="Haag E.S."/>
        </authorList>
    </citation>
    <scope>NUCLEOTIDE SEQUENCE [LARGE SCALE GENOMIC DNA]</scope>
    <source>
        <strain evidence="2">JU1422</strain>
    </source>
</reference>
<dbReference type="EMBL" id="PDUG01000004">
    <property type="protein sequence ID" value="PIC32303.1"/>
    <property type="molecule type" value="Genomic_DNA"/>
</dbReference>
<evidence type="ECO:0000313" key="1">
    <source>
        <dbReference type="EMBL" id="PIC32303.1"/>
    </source>
</evidence>
<proteinExistence type="predicted"/>